<dbReference type="Proteomes" id="UP000427906">
    <property type="component" value="Chromosome"/>
</dbReference>
<proteinExistence type="predicted"/>
<accession>A0A5K7YLB8</accession>
<dbReference type="PANTHER" id="PTHR15811">
    <property type="entry name" value="MTH938 DOMAIN-CONTAINING PROTEIN"/>
    <property type="match status" value="1"/>
</dbReference>
<dbReference type="RefSeq" id="WP_155316808.1">
    <property type="nucleotide sequence ID" value="NZ_AP021874.1"/>
</dbReference>
<evidence type="ECO:0000313" key="2">
    <source>
        <dbReference type="Proteomes" id="UP000427906"/>
    </source>
</evidence>
<protein>
    <submittedName>
        <fullName evidence="1">Uncharacterized protein</fullName>
    </submittedName>
</protein>
<gene>
    <name evidence="1" type="ORF">DSCA_26090</name>
</gene>
<dbReference type="InterPro" id="IPR007523">
    <property type="entry name" value="NDUFAF3/AAMDC"/>
</dbReference>
<dbReference type="OrthoDB" id="1724272at2"/>
<dbReference type="AlphaFoldDB" id="A0A5K7YLB8"/>
<dbReference type="Gene3D" id="3.40.1230.10">
    <property type="entry name" value="MTH938-like"/>
    <property type="match status" value="1"/>
</dbReference>
<dbReference type="PANTHER" id="PTHR15811:SF5">
    <property type="entry name" value="MTH938 DOMAIN-CONTAINING PROTEIN"/>
    <property type="match status" value="1"/>
</dbReference>
<organism evidence="1 2">
    <name type="scientific">Desulfosarcina alkanivorans</name>
    <dbReference type="NCBI Taxonomy" id="571177"/>
    <lineage>
        <taxon>Bacteria</taxon>
        <taxon>Pseudomonadati</taxon>
        <taxon>Thermodesulfobacteriota</taxon>
        <taxon>Desulfobacteria</taxon>
        <taxon>Desulfobacterales</taxon>
        <taxon>Desulfosarcinaceae</taxon>
        <taxon>Desulfosarcina</taxon>
    </lineage>
</organism>
<dbReference type="Pfam" id="PF04430">
    <property type="entry name" value="DUF498"/>
    <property type="match status" value="1"/>
</dbReference>
<keyword evidence="2" id="KW-1185">Reference proteome</keyword>
<dbReference type="SUPFAM" id="SSF64076">
    <property type="entry name" value="MTH938-like"/>
    <property type="match status" value="1"/>
</dbReference>
<dbReference type="EMBL" id="AP021874">
    <property type="protein sequence ID" value="BBO68679.1"/>
    <property type="molecule type" value="Genomic_DNA"/>
</dbReference>
<evidence type="ECO:0000313" key="1">
    <source>
        <dbReference type="EMBL" id="BBO68679.1"/>
    </source>
</evidence>
<reference evidence="1 2" key="1">
    <citation type="submission" date="2019-11" db="EMBL/GenBank/DDBJ databases">
        <title>Comparative genomics of hydrocarbon-degrading Desulfosarcina strains.</title>
        <authorList>
            <person name="Watanabe M."/>
            <person name="Kojima H."/>
            <person name="Fukui M."/>
        </authorList>
    </citation>
    <scope>NUCLEOTIDE SEQUENCE [LARGE SCALE GENOMIC DNA]</scope>
    <source>
        <strain evidence="1 2">PL12</strain>
    </source>
</reference>
<sequence>MIDSTAFGVMTIDGRTYTSDLFIFPDGRVQEGWWRQRGHVLAVDDILSLVDAGPALIVAGTGTSGRMRPEANLMPFLGERGIEFIARPNSRAIAIYNHRLAKGESVGACFHLTC</sequence>
<dbReference type="InterPro" id="IPR036748">
    <property type="entry name" value="MTH938-like_sf"/>
</dbReference>
<dbReference type="GO" id="GO:0005737">
    <property type="term" value="C:cytoplasm"/>
    <property type="evidence" value="ECO:0007669"/>
    <property type="project" value="TreeGrafter"/>
</dbReference>
<dbReference type="KEGG" id="dalk:DSCA_26090"/>
<name>A0A5K7YLB8_9BACT</name>